<dbReference type="RefSeq" id="WP_169380756.1">
    <property type="nucleotide sequence ID" value="NZ_JAAXLA010000011.1"/>
</dbReference>
<organism evidence="2 3">
    <name type="scientific">Pseudonocardia acidicola</name>
    <dbReference type="NCBI Taxonomy" id="2724939"/>
    <lineage>
        <taxon>Bacteria</taxon>
        <taxon>Bacillati</taxon>
        <taxon>Actinomycetota</taxon>
        <taxon>Actinomycetes</taxon>
        <taxon>Pseudonocardiales</taxon>
        <taxon>Pseudonocardiaceae</taxon>
        <taxon>Pseudonocardia</taxon>
    </lineage>
</organism>
<feature type="region of interest" description="Disordered" evidence="1">
    <location>
        <begin position="1"/>
        <end position="20"/>
    </location>
</feature>
<comment type="caution">
    <text evidence="2">The sequence shown here is derived from an EMBL/GenBank/DDBJ whole genome shotgun (WGS) entry which is preliminary data.</text>
</comment>
<proteinExistence type="predicted"/>
<dbReference type="Proteomes" id="UP000820669">
    <property type="component" value="Unassembled WGS sequence"/>
</dbReference>
<keyword evidence="3" id="KW-1185">Reference proteome</keyword>
<dbReference type="EMBL" id="JAAXLA010000011">
    <property type="protein sequence ID" value="NMH97304.1"/>
    <property type="molecule type" value="Genomic_DNA"/>
</dbReference>
<evidence type="ECO:0000313" key="2">
    <source>
        <dbReference type="EMBL" id="NMH97304.1"/>
    </source>
</evidence>
<reference evidence="2 3" key="1">
    <citation type="submission" date="2020-04" db="EMBL/GenBank/DDBJ databases">
        <authorList>
            <person name="Klaysubun C."/>
            <person name="Duangmal K."/>
            <person name="Lipun K."/>
        </authorList>
    </citation>
    <scope>NUCLEOTIDE SEQUENCE [LARGE SCALE GENOMIC DNA]</scope>
    <source>
        <strain evidence="2 3">K10HN5</strain>
    </source>
</reference>
<name>A0ABX1S8S2_9PSEU</name>
<sequence length="222" mass="24536">MTTLNPARTPALPLFDPAAGERPPRDAVELYLETPVTLGVLHQAATEGGHREIVTAAEQAREAAVAAALASLRREGSHLKVGPHYRRPGGGTVGLFLPGRLYITRITHLWVEGWDDVPRLHDHIYIGAQGIADEDGQHWPTDFYSLRTQVVSILNAEHRGALHRSLMESIGAVWSIPAYGQMELVEPPLEQYVDDYPRVFCPSSSVSRWIVQDMVLPPGVER</sequence>
<protein>
    <submittedName>
        <fullName evidence="2">Uncharacterized protein</fullName>
    </submittedName>
</protein>
<evidence type="ECO:0000313" key="3">
    <source>
        <dbReference type="Proteomes" id="UP000820669"/>
    </source>
</evidence>
<evidence type="ECO:0000256" key="1">
    <source>
        <dbReference type="SAM" id="MobiDB-lite"/>
    </source>
</evidence>
<gene>
    <name evidence="2" type="ORF">HF526_08240</name>
</gene>
<accession>A0ABX1S8S2</accession>